<feature type="domain" description="VWFA" evidence="9">
    <location>
        <begin position="39"/>
        <end position="211"/>
    </location>
</feature>
<dbReference type="GeneTree" id="ENSGT00940000156462"/>
<protein>
    <recommendedName>
        <fullName evidence="9">VWFA domain-containing protein</fullName>
    </recommendedName>
</protein>
<feature type="signal peptide" evidence="8">
    <location>
        <begin position="1"/>
        <end position="22"/>
    </location>
</feature>
<proteinExistence type="predicted"/>
<evidence type="ECO:0000256" key="1">
    <source>
        <dbReference type="ARBA" id="ARBA00004498"/>
    </source>
</evidence>
<dbReference type="Gene3D" id="3.40.50.410">
    <property type="entry name" value="von Willebrand factor, type A domain"/>
    <property type="match status" value="2"/>
</dbReference>
<evidence type="ECO:0000256" key="7">
    <source>
        <dbReference type="ARBA" id="ARBA00023119"/>
    </source>
</evidence>
<dbReference type="Ensembl" id="ENSSPAT00000027523.1">
    <property type="protein sequence ID" value="ENSSPAP00000027081.1"/>
    <property type="gene ID" value="ENSSPAG00000020386.1"/>
</dbReference>
<dbReference type="PRINTS" id="PR00453">
    <property type="entry name" value="VWFADOMAIN"/>
</dbReference>
<evidence type="ECO:0000256" key="2">
    <source>
        <dbReference type="ARBA" id="ARBA00022525"/>
    </source>
</evidence>
<dbReference type="PANTHER" id="PTHR24020">
    <property type="entry name" value="COLLAGEN ALPHA"/>
    <property type="match status" value="1"/>
</dbReference>
<dbReference type="GO" id="GO:0005615">
    <property type="term" value="C:extracellular space"/>
    <property type="evidence" value="ECO:0007669"/>
    <property type="project" value="TreeGrafter"/>
</dbReference>
<keyword evidence="5" id="KW-0677">Repeat</keyword>
<name>A0A3B5B2U0_9TELE</name>
<evidence type="ECO:0000256" key="5">
    <source>
        <dbReference type="ARBA" id="ARBA00022737"/>
    </source>
</evidence>
<dbReference type="AlphaFoldDB" id="A0A3B5B2U0"/>
<dbReference type="InterPro" id="IPR050525">
    <property type="entry name" value="ECM_Assembly_Org"/>
</dbReference>
<dbReference type="PROSITE" id="PS50234">
    <property type="entry name" value="VWFA"/>
    <property type="match status" value="2"/>
</dbReference>
<dbReference type="Pfam" id="PF00092">
    <property type="entry name" value="VWA"/>
    <property type="match status" value="2"/>
</dbReference>
<dbReference type="FunFam" id="3.40.50.410:FF:000003">
    <property type="entry name" value="Collagen type VI alpha 3 chain"/>
    <property type="match status" value="2"/>
</dbReference>
<dbReference type="GO" id="GO:0005581">
    <property type="term" value="C:collagen trimer"/>
    <property type="evidence" value="ECO:0007669"/>
    <property type="project" value="UniProtKB-KW"/>
</dbReference>
<dbReference type="InterPro" id="IPR002035">
    <property type="entry name" value="VWF_A"/>
</dbReference>
<evidence type="ECO:0000256" key="3">
    <source>
        <dbReference type="ARBA" id="ARBA00022530"/>
    </source>
</evidence>
<dbReference type="PANTHER" id="PTHR24020:SF13">
    <property type="entry name" value="COLLAGEN ALPHA-3(VI) CHAIN"/>
    <property type="match status" value="1"/>
</dbReference>
<organism evidence="10">
    <name type="scientific">Stegastes partitus</name>
    <name type="common">bicolor damselfish</name>
    <dbReference type="NCBI Taxonomy" id="144197"/>
    <lineage>
        <taxon>Eukaryota</taxon>
        <taxon>Metazoa</taxon>
        <taxon>Chordata</taxon>
        <taxon>Craniata</taxon>
        <taxon>Vertebrata</taxon>
        <taxon>Euteleostomi</taxon>
        <taxon>Actinopterygii</taxon>
        <taxon>Neopterygii</taxon>
        <taxon>Teleostei</taxon>
        <taxon>Neoteleostei</taxon>
        <taxon>Acanthomorphata</taxon>
        <taxon>Ovalentaria</taxon>
        <taxon>Pomacentridae</taxon>
        <taxon>Stegastes</taxon>
    </lineage>
</organism>
<feature type="domain" description="VWFA" evidence="9">
    <location>
        <begin position="233"/>
        <end position="409"/>
    </location>
</feature>
<dbReference type="SMART" id="SM00327">
    <property type="entry name" value="VWA"/>
    <property type="match status" value="2"/>
</dbReference>
<accession>A0A3B5B2U0</accession>
<keyword evidence="3" id="KW-0272">Extracellular matrix</keyword>
<dbReference type="GO" id="GO:0007155">
    <property type="term" value="P:cell adhesion"/>
    <property type="evidence" value="ECO:0007669"/>
    <property type="project" value="UniProtKB-KW"/>
</dbReference>
<keyword evidence="7" id="KW-0176">Collagen</keyword>
<evidence type="ECO:0000256" key="6">
    <source>
        <dbReference type="ARBA" id="ARBA00022889"/>
    </source>
</evidence>
<evidence type="ECO:0000256" key="4">
    <source>
        <dbReference type="ARBA" id="ARBA00022729"/>
    </source>
</evidence>
<sequence>PFFPYFIFILFVCGQTCLVLRGNAIKAMYYTMMCNCIKDIIFLIDGSDTTGPAGIAHIRDFILNIVQQLDVQPDQVRVAVVQYADRVKTEFSLNSHNNKPAVISAIKRLRQMGGRSSELANAIEYVIQNELKLTAGVRPSEASQHLVVLTGGRSTQDVSIYGPLLKGSRVNCIGIGAGGADTRQLSQISTTSEDVIPVPTFPGLPAIKDRYIFKQNFFSLLTADGLPPPKKADIVFLVDGSINLGRDNFNEVMSFINNLIDLFYTDRDDLRIGLAHYATDVTDAFYLNTYKDRQDILNAIGRVEYKGGRRINTGAAIRHAQDVHFTKGRGSRIDEGTPQILIAITGGRSGDDSKTAALGLKSKGVRIFAVGVGNIQDELENLASEPSTVARASTFQELSELNEQILETLDDEVKGKLCVGVVDGPKSKTNSIVLLLLIDFIAKLFHV</sequence>
<reference evidence="10" key="1">
    <citation type="submission" date="2023-09" db="UniProtKB">
        <authorList>
            <consortium name="Ensembl"/>
        </authorList>
    </citation>
    <scope>IDENTIFICATION</scope>
</reference>
<comment type="subcellular location">
    <subcellularLocation>
        <location evidence="1">Secreted</location>
        <location evidence="1">Extracellular space</location>
        <location evidence="1">Extracellular matrix</location>
    </subcellularLocation>
</comment>
<dbReference type="InterPro" id="IPR036465">
    <property type="entry name" value="vWFA_dom_sf"/>
</dbReference>
<dbReference type="SUPFAM" id="SSF53300">
    <property type="entry name" value="vWA-like"/>
    <property type="match status" value="2"/>
</dbReference>
<evidence type="ECO:0000256" key="8">
    <source>
        <dbReference type="SAM" id="SignalP"/>
    </source>
</evidence>
<feature type="chain" id="PRO_5017394413" description="VWFA domain-containing protein" evidence="8">
    <location>
        <begin position="23"/>
        <end position="447"/>
    </location>
</feature>
<keyword evidence="4 8" id="KW-0732">Signal</keyword>
<keyword evidence="6" id="KW-0130">Cell adhesion</keyword>
<keyword evidence="2" id="KW-0964">Secreted</keyword>
<evidence type="ECO:0000313" key="10">
    <source>
        <dbReference type="Ensembl" id="ENSSPAP00000027081.1"/>
    </source>
</evidence>
<evidence type="ECO:0000259" key="9">
    <source>
        <dbReference type="PROSITE" id="PS50234"/>
    </source>
</evidence>